<evidence type="ECO:0000256" key="2">
    <source>
        <dbReference type="ARBA" id="ARBA00010792"/>
    </source>
</evidence>
<dbReference type="GO" id="GO:0005886">
    <property type="term" value="C:plasma membrane"/>
    <property type="evidence" value="ECO:0007669"/>
    <property type="project" value="UniProtKB-SubCell"/>
</dbReference>
<evidence type="ECO:0000256" key="4">
    <source>
        <dbReference type="ARBA" id="ARBA00022692"/>
    </source>
</evidence>
<keyword evidence="6 8" id="KW-0472">Membrane</keyword>
<evidence type="ECO:0000256" key="7">
    <source>
        <dbReference type="SAM" id="MobiDB-lite"/>
    </source>
</evidence>
<feature type="transmembrane region" description="Helical" evidence="8">
    <location>
        <begin position="94"/>
        <end position="123"/>
    </location>
</feature>
<dbReference type="EMBL" id="FNKH01000002">
    <property type="protein sequence ID" value="SDQ75892.1"/>
    <property type="molecule type" value="Genomic_DNA"/>
</dbReference>
<dbReference type="Proteomes" id="UP000181917">
    <property type="component" value="Unassembled WGS sequence"/>
</dbReference>
<comment type="subcellular location">
    <subcellularLocation>
        <location evidence="1">Cell membrane</location>
        <topology evidence="1">Multi-pass membrane protein</topology>
    </subcellularLocation>
</comment>
<evidence type="ECO:0000256" key="1">
    <source>
        <dbReference type="ARBA" id="ARBA00004651"/>
    </source>
</evidence>
<dbReference type="InterPro" id="IPR032816">
    <property type="entry name" value="VTT_dom"/>
</dbReference>
<accession>A0A1H1DHF0</accession>
<sequence length="188" mass="20194">MDIFLDLPLGWAILALFCVAMMRANATYWIGRGIAAGGRHTRFERQLNGPVMKRAERFMNTFGPFAVTLCFLTVGIQTAVVSSAGIARMRMIRFLPAVVLGSLLWAIVYATVGMAAIAAWAALVLASPVAAVVIVVVLLGVLGFLIWRRNRGKRQNPQPEKLTTAGPAEGASDPTFSAAPPDHTDRSA</sequence>
<evidence type="ECO:0000313" key="11">
    <source>
        <dbReference type="Proteomes" id="UP000181917"/>
    </source>
</evidence>
<proteinExistence type="inferred from homology"/>
<dbReference type="RefSeq" id="WP_139186780.1">
    <property type="nucleotide sequence ID" value="NZ_CP018863.1"/>
</dbReference>
<evidence type="ECO:0000256" key="6">
    <source>
        <dbReference type="ARBA" id="ARBA00023136"/>
    </source>
</evidence>
<keyword evidence="11" id="KW-1185">Reference proteome</keyword>
<protein>
    <submittedName>
        <fullName evidence="10">Membrane protein DedA, SNARE-associated domain</fullName>
    </submittedName>
</protein>
<keyword evidence="5 8" id="KW-1133">Transmembrane helix</keyword>
<organism evidence="10 11">
    <name type="scientific">Crystallibacter crystallopoietes</name>
    <dbReference type="NCBI Taxonomy" id="37928"/>
    <lineage>
        <taxon>Bacteria</taxon>
        <taxon>Bacillati</taxon>
        <taxon>Actinomycetota</taxon>
        <taxon>Actinomycetes</taxon>
        <taxon>Micrococcales</taxon>
        <taxon>Micrococcaceae</taxon>
        <taxon>Crystallibacter</taxon>
    </lineage>
</organism>
<evidence type="ECO:0000259" key="9">
    <source>
        <dbReference type="Pfam" id="PF09335"/>
    </source>
</evidence>
<dbReference type="PANTHER" id="PTHR42709:SF6">
    <property type="entry name" value="UNDECAPRENYL PHOSPHATE TRANSPORTER A"/>
    <property type="match status" value="1"/>
</dbReference>
<feature type="transmembrane region" description="Helical" evidence="8">
    <location>
        <begin position="62"/>
        <end position="87"/>
    </location>
</feature>
<dbReference type="OrthoDB" id="3426404at2"/>
<evidence type="ECO:0000256" key="5">
    <source>
        <dbReference type="ARBA" id="ARBA00022989"/>
    </source>
</evidence>
<reference evidence="10 11" key="1">
    <citation type="submission" date="2016-10" db="EMBL/GenBank/DDBJ databases">
        <authorList>
            <person name="de Groot N.N."/>
        </authorList>
    </citation>
    <scope>NUCLEOTIDE SEQUENCE [LARGE SCALE GENOMIC DNA]</scope>
    <source>
        <strain evidence="10 11">DSM 20117</strain>
    </source>
</reference>
<dbReference type="AlphaFoldDB" id="A0A1H1DHF0"/>
<dbReference type="PANTHER" id="PTHR42709">
    <property type="entry name" value="ALKALINE PHOSPHATASE LIKE PROTEIN"/>
    <property type="match status" value="1"/>
</dbReference>
<dbReference type="InterPro" id="IPR051311">
    <property type="entry name" value="DedA_domain"/>
</dbReference>
<feature type="domain" description="VTT" evidence="9">
    <location>
        <begin position="9"/>
        <end position="113"/>
    </location>
</feature>
<evidence type="ECO:0000313" key="10">
    <source>
        <dbReference type="EMBL" id="SDQ75892.1"/>
    </source>
</evidence>
<evidence type="ECO:0000256" key="3">
    <source>
        <dbReference type="ARBA" id="ARBA00022475"/>
    </source>
</evidence>
<dbReference type="STRING" id="37928.SAMN04489742_2447"/>
<dbReference type="Pfam" id="PF09335">
    <property type="entry name" value="VTT_dom"/>
    <property type="match status" value="1"/>
</dbReference>
<gene>
    <name evidence="10" type="ORF">SAMN04489742_2447</name>
</gene>
<comment type="similarity">
    <text evidence="2">Belongs to the DedA family.</text>
</comment>
<name>A0A1H1DHF0_9MICC</name>
<feature type="region of interest" description="Disordered" evidence="7">
    <location>
        <begin position="154"/>
        <end position="188"/>
    </location>
</feature>
<keyword evidence="4 8" id="KW-0812">Transmembrane</keyword>
<feature type="transmembrane region" description="Helical" evidence="8">
    <location>
        <begin position="129"/>
        <end position="147"/>
    </location>
</feature>
<evidence type="ECO:0000256" key="8">
    <source>
        <dbReference type="SAM" id="Phobius"/>
    </source>
</evidence>
<keyword evidence="3" id="KW-1003">Cell membrane</keyword>